<dbReference type="HOGENOM" id="CLU_017584_9_5_11"/>
<dbReference type="InterPro" id="IPR036388">
    <property type="entry name" value="WH-like_DNA-bd_sf"/>
</dbReference>
<dbReference type="InterPro" id="IPR008920">
    <property type="entry name" value="TF_FadR/GntR_C"/>
</dbReference>
<dbReference type="EMBL" id="QYCY01000001">
    <property type="protein sequence ID" value="RLV81526.1"/>
    <property type="molecule type" value="Genomic_DNA"/>
</dbReference>
<dbReference type="STRING" id="1343740.M271_19450"/>
<dbReference type="InterPro" id="IPR011711">
    <property type="entry name" value="GntR_C"/>
</dbReference>
<gene>
    <name evidence="6" type="ORF">D3C57_124115</name>
</gene>
<dbReference type="SMART" id="SM00345">
    <property type="entry name" value="HTH_GNTR"/>
    <property type="match status" value="1"/>
</dbReference>
<dbReference type="Gene3D" id="1.10.10.10">
    <property type="entry name" value="Winged helix-like DNA-binding domain superfamily/Winged helix DNA-binding domain"/>
    <property type="match status" value="1"/>
</dbReference>
<dbReference type="PANTHER" id="PTHR43537:SF5">
    <property type="entry name" value="UXU OPERON TRANSCRIPTIONAL REGULATOR"/>
    <property type="match status" value="1"/>
</dbReference>
<dbReference type="Pfam" id="PF07729">
    <property type="entry name" value="FCD"/>
    <property type="match status" value="1"/>
</dbReference>
<proteinExistence type="predicted"/>
<comment type="caution">
    <text evidence="6">The sequence shown here is derived from an EMBL/GenBank/DDBJ whole genome shotgun (WGS) entry which is preliminary data.</text>
</comment>
<organism evidence="6 7">
    <name type="scientific">Streptomyces rapamycinicus (strain ATCC 29253 / DSM 41530 / NRRL 5491 / AYB-994)</name>
    <name type="common">Streptomyces hygroscopicus (strain ATCC 29253)</name>
    <dbReference type="NCBI Taxonomy" id="1343740"/>
    <lineage>
        <taxon>Bacteria</taxon>
        <taxon>Bacillati</taxon>
        <taxon>Actinomycetota</taxon>
        <taxon>Actinomycetes</taxon>
        <taxon>Kitasatosporales</taxon>
        <taxon>Streptomycetaceae</taxon>
        <taxon>Streptomyces</taxon>
        <taxon>Streptomyces violaceusniger group</taxon>
    </lineage>
</organism>
<evidence type="ECO:0000256" key="3">
    <source>
        <dbReference type="ARBA" id="ARBA00023163"/>
    </source>
</evidence>
<keyword evidence="2" id="KW-0238">DNA-binding</keyword>
<keyword evidence="3" id="KW-0804">Transcription</keyword>
<keyword evidence="1" id="KW-0805">Transcription regulation</keyword>
<evidence type="ECO:0000256" key="2">
    <source>
        <dbReference type="ARBA" id="ARBA00023125"/>
    </source>
</evidence>
<protein>
    <recommendedName>
        <fullName evidence="5">HTH gntR-type domain-containing protein</fullName>
    </recommendedName>
</protein>
<dbReference type="Proteomes" id="UP000281594">
    <property type="component" value="Unassembled WGS sequence"/>
</dbReference>
<feature type="compositionally biased region" description="Basic and acidic residues" evidence="4">
    <location>
        <begin position="225"/>
        <end position="237"/>
    </location>
</feature>
<sequence length="271" mass="29615">MDWRQLRHSTLSRPDALAVGLERLILSGELAPGSRVPPERELAESLGVSRGSVREALRALASRGLVARRPGSGTVVLDPGATPRGDVLASGLAATAELLQVMEVRACIEPSVTARAARRATPSDIVQLHALLDAMRREPTRQEFTDLDRTFHRAIAQYTRNPLLLRLLDRVYEIGEPGRRKTSLSAARRRATIEEHQAILRAIEARDPEAARAASEAHLDSVLHRIEEQRRRTEARADSAGAEAVEAGPRDPDEAGPRDPKKISDGDVENA</sequence>
<reference evidence="6 7" key="1">
    <citation type="journal article" date="2018" name="J. Biol. Chem.">
        <title>Discovery of the actinoplanic acid pathway in Streptomyces rapamycinicus reveals a genetically conserved synergism with rapamycin.</title>
        <authorList>
            <person name="Mrak P."/>
            <person name="Krastel P."/>
            <person name="Pivk Lukancic P."/>
            <person name="Tao J."/>
            <person name="Pistorius D."/>
            <person name="Moore C.M."/>
        </authorList>
    </citation>
    <scope>NUCLEOTIDE SEQUENCE [LARGE SCALE GENOMIC DNA]</scope>
    <source>
        <strain evidence="6 7">NRRL 5491</strain>
    </source>
</reference>
<dbReference type="PANTHER" id="PTHR43537">
    <property type="entry name" value="TRANSCRIPTIONAL REGULATOR, GNTR FAMILY"/>
    <property type="match status" value="1"/>
</dbReference>
<accession>A0A0A0NEN0</accession>
<dbReference type="eggNOG" id="COG2186">
    <property type="taxonomic scope" value="Bacteria"/>
</dbReference>
<evidence type="ECO:0000256" key="4">
    <source>
        <dbReference type="SAM" id="MobiDB-lite"/>
    </source>
</evidence>
<name>A0A0A0NEN0_STRRN</name>
<evidence type="ECO:0000256" key="1">
    <source>
        <dbReference type="ARBA" id="ARBA00023015"/>
    </source>
</evidence>
<dbReference type="GO" id="GO:0003700">
    <property type="term" value="F:DNA-binding transcription factor activity"/>
    <property type="evidence" value="ECO:0007669"/>
    <property type="project" value="InterPro"/>
</dbReference>
<dbReference type="GO" id="GO:0003677">
    <property type="term" value="F:DNA binding"/>
    <property type="evidence" value="ECO:0007669"/>
    <property type="project" value="UniProtKB-KW"/>
</dbReference>
<dbReference type="AlphaFoldDB" id="A0A0A0NEN0"/>
<dbReference type="SMART" id="SM00895">
    <property type="entry name" value="FCD"/>
    <property type="match status" value="1"/>
</dbReference>
<dbReference type="CDD" id="cd07377">
    <property type="entry name" value="WHTH_GntR"/>
    <property type="match status" value="1"/>
</dbReference>
<feature type="compositionally biased region" description="Basic and acidic residues" evidence="4">
    <location>
        <begin position="248"/>
        <end position="265"/>
    </location>
</feature>
<dbReference type="Pfam" id="PF00392">
    <property type="entry name" value="GntR"/>
    <property type="match status" value="1"/>
</dbReference>
<dbReference type="PRINTS" id="PR00035">
    <property type="entry name" value="HTHGNTR"/>
</dbReference>
<dbReference type="InterPro" id="IPR000524">
    <property type="entry name" value="Tscrpt_reg_HTH_GntR"/>
</dbReference>
<evidence type="ECO:0000313" key="6">
    <source>
        <dbReference type="EMBL" id="RLV81526.1"/>
    </source>
</evidence>
<evidence type="ECO:0000259" key="5">
    <source>
        <dbReference type="PROSITE" id="PS50949"/>
    </source>
</evidence>
<dbReference type="SUPFAM" id="SSF46785">
    <property type="entry name" value="Winged helix' DNA-binding domain"/>
    <property type="match status" value="1"/>
</dbReference>
<feature type="domain" description="HTH gntR-type" evidence="5">
    <location>
        <begin position="11"/>
        <end position="79"/>
    </location>
</feature>
<dbReference type="InterPro" id="IPR036390">
    <property type="entry name" value="WH_DNA-bd_sf"/>
</dbReference>
<dbReference type="KEGG" id="src:M271_19450"/>
<dbReference type="SUPFAM" id="SSF48008">
    <property type="entry name" value="GntR ligand-binding domain-like"/>
    <property type="match status" value="1"/>
</dbReference>
<dbReference type="RefSeq" id="WP_020868869.1">
    <property type="nucleotide sequence ID" value="NC_022785.1"/>
</dbReference>
<dbReference type="Gene3D" id="1.20.120.530">
    <property type="entry name" value="GntR ligand-binding domain-like"/>
    <property type="match status" value="1"/>
</dbReference>
<dbReference type="PROSITE" id="PS50949">
    <property type="entry name" value="HTH_GNTR"/>
    <property type="match status" value="1"/>
</dbReference>
<evidence type="ECO:0000313" key="7">
    <source>
        <dbReference type="Proteomes" id="UP000281594"/>
    </source>
</evidence>
<feature type="region of interest" description="Disordered" evidence="4">
    <location>
        <begin position="225"/>
        <end position="271"/>
    </location>
</feature>